<evidence type="ECO:0000313" key="2">
    <source>
        <dbReference type="EMBL" id="TPR11266.1"/>
    </source>
</evidence>
<keyword evidence="1" id="KW-1133">Transmembrane helix</keyword>
<dbReference type="VEuPathDB" id="FungiDB:ATCC64974_14980"/>
<dbReference type="VEuPathDB" id="FungiDB:An01g10620"/>
<dbReference type="AlphaFoldDB" id="A0A505ID56"/>
<keyword evidence="1" id="KW-0812">Transmembrane</keyword>
<dbReference type="VEuPathDB" id="FungiDB:ASPNIDRAFT2_1101967"/>
<sequence length="363" mass="39034">MLRAKNERKRARVMNLLAGKEDDESLPPAKTTGRGDAAMKLARQDCLMMSLKRPPLQTPRVITIQISLIGLALRETAMICTSGLNINPVSLSTIMIRDNLVAVARGPGAGVLKESKFLTRTQHLRHTRLALAILTFLTSIPTIACEAVALHHYRQTSPYARVWLNLWPLNLDLRPTIALLACGCVIAFQNLLYIVTAVVPSPRPHIRLLNLLAAATALSGFIAALVGLVFVIYQPGAKHPSGFSEMETLHSWTCKWGVVRDDYTSSGDGTVSASASYNATGGDVTVPVHFKRDCEVTRAGFALLCVLLGLEVVMGGVVAVGVWVKRKVGGVRGGSLEDIGRGGEMMKGESKVSVGGVEKYPGT</sequence>
<accession>A0A505ID56</accession>
<comment type="caution">
    <text evidence="2">The sequence shown here is derived from an EMBL/GenBank/DDBJ whole genome shotgun (WGS) entry which is preliminary data.</text>
</comment>
<dbReference type="VEuPathDB" id="FungiDB:ASPNIDRAFT2_1082848"/>
<gene>
    <name evidence="2" type="ORF">CAN33_0047855</name>
</gene>
<feature type="transmembrane region" description="Helical" evidence="1">
    <location>
        <begin position="301"/>
        <end position="324"/>
    </location>
</feature>
<keyword evidence="2" id="KW-0808">Transferase</keyword>
<dbReference type="VEuPathDB" id="FungiDB:An01g10630"/>
<evidence type="ECO:0000256" key="1">
    <source>
        <dbReference type="SAM" id="Phobius"/>
    </source>
</evidence>
<evidence type="ECO:0000313" key="3">
    <source>
        <dbReference type="Proteomes" id="UP000197666"/>
    </source>
</evidence>
<feature type="transmembrane region" description="Helical" evidence="1">
    <location>
        <begin position="173"/>
        <end position="199"/>
    </location>
</feature>
<feature type="transmembrane region" description="Helical" evidence="1">
    <location>
        <begin position="211"/>
        <end position="233"/>
    </location>
</feature>
<protein>
    <submittedName>
        <fullName evidence="2">Aminotransferase class-III family protein</fullName>
    </submittedName>
</protein>
<keyword evidence="1" id="KW-0472">Membrane</keyword>
<dbReference type="VEuPathDB" id="FungiDB:M747DRAFT_242676"/>
<reference evidence="3" key="1">
    <citation type="submission" date="2018-10" db="EMBL/GenBank/DDBJ databases">
        <title>FDA dAtabase for Regulatory Grade micrObial Sequences (FDA-ARGOS): Supporting development and validation of Infectious Disease Dx tests.</title>
        <authorList>
            <person name="Kerrigan L."/>
            <person name="Tallon L."/>
            <person name="Sadzewicz L."/>
            <person name="Sengamalay N."/>
            <person name="Ott S."/>
            <person name="Godinez A."/>
            <person name="Nagaraj S."/>
            <person name="Vavikolanu K."/>
            <person name="Nadendla S."/>
            <person name="George J."/>
            <person name="Sichtig H."/>
        </authorList>
    </citation>
    <scope>NUCLEOTIDE SEQUENCE [LARGE SCALE GENOMIC DNA]</scope>
    <source>
        <strain evidence="3">FDAARGOS_311</strain>
    </source>
</reference>
<feature type="transmembrane region" description="Helical" evidence="1">
    <location>
        <begin position="129"/>
        <end position="153"/>
    </location>
</feature>
<keyword evidence="2" id="KW-0032">Aminotransferase</keyword>
<proteinExistence type="predicted"/>
<name>A0A505ID56_ASPNG</name>
<dbReference type="EMBL" id="NKJJ02000004">
    <property type="protein sequence ID" value="TPR11266.1"/>
    <property type="molecule type" value="Genomic_DNA"/>
</dbReference>
<dbReference type="Proteomes" id="UP000197666">
    <property type="component" value="Unassembled WGS sequence"/>
</dbReference>
<dbReference type="VEuPathDB" id="FungiDB:M747DRAFT_264357"/>
<organism evidence="2 3">
    <name type="scientific">Aspergillus niger</name>
    <dbReference type="NCBI Taxonomy" id="5061"/>
    <lineage>
        <taxon>Eukaryota</taxon>
        <taxon>Fungi</taxon>
        <taxon>Dikarya</taxon>
        <taxon>Ascomycota</taxon>
        <taxon>Pezizomycotina</taxon>
        <taxon>Eurotiomycetes</taxon>
        <taxon>Eurotiomycetidae</taxon>
        <taxon>Eurotiales</taxon>
        <taxon>Aspergillaceae</taxon>
        <taxon>Aspergillus</taxon>
        <taxon>Aspergillus subgen. Circumdati</taxon>
    </lineage>
</organism>
<dbReference type="GO" id="GO:0008483">
    <property type="term" value="F:transaminase activity"/>
    <property type="evidence" value="ECO:0007669"/>
    <property type="project" value="UniProtKB-KW"/>
</dbReference>